<organism evidence="2 3">
    <name type="scientific">Cladonia borealis</name>
    <dbReference type="NCBI Taxonomy" id="184061"/>
    <lineage>
        <taxon>Eukaryota</taxon>
        <taxon>Fungi</taxon>
        <taxon>Dikarya</taxon>
        <taxon>Ascomycota</taxon>
        <taxon>Pezizomycotina</taxon>
        <taxon>Lecanoromycetes</taxon>
        <taxon>OSLEUM clade</taxon>
        <taxon>Lecanoromycetidae</taxon>
        <taxon>Lecanorales</taxon>
        <taxon>Lecanorineae</taxon>
        <taxon>Cladoniaceae</taxon>
        <taxon>Cladonia</taxon>
    </lineage>
</organism>
<comment type="caution">
    <text evidence="2">The sequence shown here is derived from an EMBL/GenBank/DDBJ whole genome shotgun (WGS) entry which is preliminary data.</text>
</comment>
<evidence type="ECO:0000256" key="1">
    <source>
        <dbReference type="SAM" id="MobiDB-lite"/>
    </source>
</evidence>
<proteinExistence type="predicted"/>
<sequence length="525" mass="56666">MGYCTQIGPLSGLPPGSDILPAIQAQINALQKAGEEETEDDNKSTSNTASASSVSSYKSSSSSSSSSTSASSCPSYINTEDDSEQWEGVPDQDDPTIERSHISQNPEHSPQLLSRANTNTYTSVQGCNFPNGMVARQPNFLSAGGFRNLGRRPYIQSGNAGKVFDQTPKWYVAQNTCNQPWFQYYRTPASQQGQDDAPDSLALQSIDHVWETQLVNSFLSYMADGSLSTCDDMNTVFFQYCKNGMQTIFDQLPGMSIPNDANFDISPGFIAVAQRLNNVKDIQWWHRDVNLVDNSREDTVTDKIQSLQDFLMMFELLKDTDVSMIFDVTKIRMYQVFAGVGKVIADVVRPTGSNLSSPLKTDWAQSFKNWMTSHLASLPGPAWTWASNTLAALKNDPSSDPTTNAPQPQLQQLSWIEGHTNWAQDQFSFDFGLTWQEGIIDLGYSVPQSATSSSTTATSSASVAVAPSTSFTSAASALIASAASVISILALVVSIAVAPTGAACNCNEDGCTADSPPCCADGSCV</sequence>
<keyword evidence="3" id="KW-1185">Reference proteome</keyword>
<dbReference type="Proteomes" id="UP001166286">
    <property type="component" value="Unassembled WGS sequence"/>
</dbReference>
<feature type="compositionally biased region" description="Low complexity" evidence="1">
    <location>
        <begin position="44"/>
        <end position="75"/>
    </location>
</feature>
<protein>
    <submittedName>
        <fullName evidence="2">Uncharacterized protein</fullName>
    </submittedName>
</protein>
<feature type="compositionally biased region" description="Acidic residues" evidence="1">
    <location>
        <begin position="79"/>
        <end position="95"/>
    </location>
</feature>
<feature type="compositionally biased region" description="Polar residues" evidence="1">
    <location>
        <begin position="102"/>
        <end position="113"/>
    </location>
</feature>
<gene>
    <name evidence="2" type="ORF">JMJ35_010185</name>
</gene>
<evidence type="ECO:0000313" key="3">
    <source>
        <dbReference type="Proteomes" id="UP001166286"/>
    </source>
</evidence>
<reference evidence="2" key="1">
    <citation type="submission" date="2023-03" db="EMBL/GenBank/DDBJ databases">
        <title>Complete genome of Cladonia borealis.</title>
        <authorList>
            <person name="Park H."/>
        </authorList>
    </citation>
    <scope>NUCLEOTIDE SEQUENCE</scope>
    <source>
        <strain evidence="2">ANT050790</strain>
    </source>
</reference>
<dbReference type="EMBL" id="JAFEKC020000024">
    <property type="protein sequence ID" value="KAK0507147.1"/>
    <property type="molecule type" value="Genomic_DNA"/>
</dbReference>
<feature type="region of interest" description="Disordered" evidence="1">
    <location>
        <begin position="29"/>
        <end position="113"/>
    </location>
</feature>
<name>A0AA39UXC1_9LECA</name>
<dbReference type="AlphaFoldDB" id="A0AA39UXC1"/>
<accession>A0AA39UXC1</accession>
<evidence type="ECO:0000313" key="2">
    <source>
        <dbReference type="EMBL" id="KAK0507147.1"/>
    </source>
</evidence>